<dbReference type="InterPro" id="IPR046529">
    <property type="entry name" value="DUF6594"/>
</dbReference>
<evidence type="ECO:0000313" key="3">
    <source>
        <dbReference type="EMBL" id="KAF3057000.1"/>
    </source>
</evidence>
<dbReference type="Pfam" id="PF20237">
    <property type="entry name" value="DUF6594"/>
    <property type="match status" value="1"/>
</dbReference>
<sequence>MARAQDSSGDFFHQKEGFAQVARWIALDPDKETSIYRKFDELAARNLLYLQSELLVLENKLDQLDRSDAKSDDMDLADAIMTWETLERQYNTGSEKARVRMDLIVKIRAKLKEHHEALLLQSEIAKLKPPSKRILDTYREWFNNPRPVLGGLSKTFLDDPDDLVGLHSLETDYLSIFLRRYWPFKEEISLDSHRSVGRYHEKSISAATAIVSILIAAFLLVGPITALYFVANDAAKLGMLAAFTALFALSVGLMTNAKRAEIFASTAAYAAVLVVFVSGNISNSTTLPAT</sequence>
<dbReference type="EMBL" id="QLNT01000030">
    <property type="protein sequence ID" value="KAF3057000.1"/>
    <property type="molecule type" value="Genomic_DNA"/>
</dbReference>
<dbReference type="AlphaFoldDB" id="A0A9P4X4W1"/>
<keyword evidence="1" id="KW-1133">Transmembrane helix</keyword>
<feature type="transmembrane region" description="Helical" evidence="1">
    <location>
        <begin position="237"/>
        <end position="255"/>
    </location>
</feature>
<accession>A0A9P4X4W1</accession>
<dbReference type="PANTHER" id="PTHR34502:SF4">
    <property type="entry name" value="DUF6594 DOMAIN-CONTAINING PROTEIN"/>
    <property type="match status" value="1"/>
</dbReference>
<feature type="transmembrane region" description="Helical" evidence="1">
    <location>
        <begin position="204"/>
        <end position="231"/>
    </location>
</feature>
<dbReference type="PANTHER" id="PTHR34502">
    <property type="entry name" value="DUF6594 DOMAIN-CONTAINING PROTEIN-RELATED"/>
    <property type="match status" value="1"/>
</dbReference>
<feature type="domain" description="DUF6594" evidence="2">
    <location>
        <begin position="19"/>
        <end position="274"/>
    </location>
</feature>
<keyword evidence="1" id="KW-0812">Transmembrane</keyword>
<evidence type="ECO:0000313" key="4">
    <source>
        <dbReference type="Proteomes" id="UP000801864"/>
    </source>
</evidence>
<protein>
    <recommendedName>
        <fullName evidence="2">DUF6594 domain-containing protein</fullName>
    </recommendedName>
</protein>
<evidence type="ECO:0000256" key="1">
    <source>
        <dbReference type="SAM" id="Phobius"/>
    </source>
</evidence>
<comment type="caution">
    <text evidence="3">The sequence shown here is derived from an EMBL/GenBank/DDBJ whole genome shotgun (WGS) entry which is preliminary data.</text>
</comment>
<proteinExistence type="predicted"/>
<keyword evidence="1" id="KW-0472">Membrane</keyword>
<reference evidence="3 4" key="1">
    <citation type="submission" date="2018-06" db="EMBL/GenBank/DDBJ databases">
        <title>Genome analysis of cellulolytic fungus Trichoderma lentiforme CFAM-422.</title>
        <authorList>
            <person name="Steindorff A.S."/>
            <person name="Formighieri E.F."/>
            <person name="Midorikawa G.E.O."/>
            <person name="Tamietti M.S."/>
            <person name="Ramos E.Z."/>
            <person name="Silva A.S."/>
            <person name="Bon E.P.S."/>
            <person name="Mendes T.D."/>
            <person name="Damaso M.C.T."/>
            <person name="Favaro L.C.L."/>
        </authorList>
    </citation>
    <scope>NUCLEOTIDE SEQUENCE [LARGE SCALE GENOMIC DNA]</scope>
    <source>
        <strain evidence="3 4">CFAM-422</strain>
    </source>
</reference>
<keyword evidence="4" id="KW-1185">Reference proteome</keyword>
<evidence type="ECO:0000259" key="2">
    <source>
        <dbReference type="Pfam" id="PF20237"/>
    </source>
</evidence>
<gene>
    <name evidence="3" type="ORF">CFAM422_012480</name>
</gene>
<dbReference type="Proteomes" id="UP000801864">
    <property type="component" value="Unassembled WGS sequence"/>
</dbReference>
<name>A0A9P4X4W1_9HYPO</name>
<organism evidence="3 4">
    <name type="scientific">Trichoderma lentiforme</name>
    <dbReference type="NCBI Taxonomy" id="1567552"/>
    <lineage>
        <taxon>Eukaryota</taxon>
        <taxon>Fungi</taxon>
        <taxon>Dikarya</taxon>
        <taxon>Ascomycota</taxon>
        <taxon>Pezizomycotina</taxon>
        <taxon>Sordariomycetes</taxon>
        <taxon>Hypocreomycetidae</taxon>
        <taxon>Hypocreales</taxon>
        <taxon>Hypocreaceae</taxon>
        <taxon>Trichoderma</taxon>
    </lineage>
</organism>
<feature type="transmembrane region" description="Helical" evidence="1">
    <location>
        <begin position="262"/>
        <end position="281"/>
    </location>
</feature>